<dbReference type="PANTHER" id="PTHR12497:SF0">
    <property type="entry name" value="TAFAZZIN"/>
    <property type="match status" value="1"/>
</dbReference>
<dbReference type="RefSeq" id="WP_014456303.1">
    <property type="nucleotide sequence ID" value="NC_017098.1"/>
</dbReference>
<sequence>MQHAARKGQSSHDQESLRAARSAAKRLLNRAARFGLRMQALLARLFLPLLYPTYHILLRFVLGYSMPGYRKVRADIRKAVGRKRRPLLICPNHLTMIDSIILMWALTPWWRTFWDLRFFSWNTPEKTNFAHIPVLRFFTYIGKCIEVVRRAPREETQKLLAKLKLLLASGQSLMIFPEGKRSRTGRVDTEDYAYGVGKLIQDLYQMGAEPEVLCLYLRGEHQDSYSTIPVRGERFHLSFRLIQPHSEQDGLRAHRDISRQIITQLTEMEDEYFAAATETGQ</sequence>
<dbReference type="eggNOG" id="COG0204">
    <property type="taxonomic scope" value="Bacteria"/>
</dbReference>
<keyword evidence="3" id="KW-0443">Lipid metabolism</keyword>
<evidence type="ECO:0000259" key="8">
    <source>
        <dbReference type="SMART" id="SM00563"/>
    </source>
</evidence>
<dbReference type="Pfam" id="PF01553">
    <property type="entry name" value="Acyltransferase"/>
    <property type="match status" value="1"/>
</dbReference>
<keyword evidence="4 7" id="KW-0472">Membrane</keyword>
<keyword evidence="7" id="KW-1133">Transmembrane helix</keyword>
<dbReference type="GO" id="GO:0047184">
    <property type="term" value="F:1-acylglycerophosphocholine O-acyltransferase activity"/>
    <property type="evidence" value="ECO:0007669"/>
    <property type="project" value="TreeGrafter"/>
</dbReference>
<dbReference type="GO" id="GO:0035965">
    <property type="term" value="P:cardiolipin acyl-chain remodeling"/>
    <property type="evidence" value="ECO:0007669"/>
    <property type="project" value="TreeGrafter"/>
</dbReference>
<reference evidence="10" key="1">
    <citation type="journal article" date="2013" name="Stand. Genomic Sci.">
        <title>Complete genome sequence of the halophilic bacterium Spirochaeta africana type strain (Z-7692(T)) from the alkaline Lake Magadi in the East African Rift.</title>
        <authorList>
            <person name="Liolos K."/>
            <person name="Abt B."/>
            <person name="Scheuner C."/>
            <person name="Teshima H."/>
            <person name="Held B."/>
            <person name="Lapidus A."/>
            <person name="Nolan M."/>
            <person name="Lucas S."/>
            <person name="Deshpande S."/>
            <person name="Cheng J.F."/>
            <person name="Tapia R."/>
            <person name="Goodwin L.A."/>
            <person name="Pitluck S."/>
            <person name="Pagani I."/>
            <person name="Ivanova N."/>
            <person name="Mavromatis K."/>
            <person name="Mikhailova N."/>
            <person name="Huntemann M."/>
            <person name="Pati A."/>
            <person name="Chen A."/>
            <person name="Palaniappan K."/>
            <person name="Land M."/>
            <person name="Rohde M."/>
            <person name="Tindall B.J."/>
            <person name="Detter J.C."/>
            <person name="Goker M."/>
            <person name="Bristow J."/>
            <person name="Eisen J.A."/>
            <person name="Markowitz V."/>
            <person name="Hugenholtz P."/>
            <person name="Woyke T."/>
            <person name="Klenk H.P."/>
            <person name="Kyrpides N.C."/>
        </authorList>
    </citation>
    <scope>NUCLEOTIDE SEQUENCE</scope>
    <source>
        <strain evidence="10">ATCC 700263 / DSM 8902 / Z-7692</strain>
    </source>
</reference>
<evidence type="ECO:0000256" key="3">
    <source>
        <dbReference type="ARBA" id="ARBA00023098"/>
    </source>
</evidence>
<proteinExistence type="predicted"/>
<evidence type="ECO:0000313" key="9">
    <source>
        <dbReference type="EMBL" id="AFG38321.1"/>
    </source>
</evidence>
<dbReference type="PANTHER" id="PTHR12497">
    <property type="entry name" value="TAZ PROTEIN TAFAZZIN"/>
    <property type="match status" value="1"/>
</dbReference>
<dbReference type="InterPro" id="IPR000872">
    <property type="entry name" value="Tafazzin"/>
</dbReference>
<comment type="subcellular location">
    <subcellularLocation>
        <location evidence="1">Membrane</location>
        <topology evidence="1">Peripheral membrane protein</topology>
    </subcellularLocation>
</comment>
<dbReference type="SMART" id="SM00563">
    <property type="entry name" value="PlsC"/>
    <property type="match status" value="1"/>
</dbReference>
<feature type="transmembrane region" description="Helical" evidence="7">
    <location>
        <begin position="45"/>
        <end position="66"/>
    </location>
</feature>
<keyword evidence="7" id="KW-0812">Transmembrane</keyword>
<keyword evidence="10" id="KW-1185">Reference proteome</keyword>
<dbReference type="SUPFAM" id="SSF69593">
    <property type="entry name" value="Glycerol-3-phosphate (1)-acyltransferase"/>
    <property type="match status" value="1"/>
</dbReference>
<gene>
    <name evidence="9" type="ordered locus">Spiaf_2288</name>
</gene>
<dbReference type="EMBL" id="CP003282">
    <property type="protein sequence ID" value="AFG38321.1"/>
    <property type="molecule type" value="Genomic_DNA"/>
</dbReference>
<dbReference type="AlphaFoldDB" id="H9ULC8"/>
<evidence type="ECO:0000256" key="4">
    <source>
        <dbReference type="ARBA" id="ARBA00023136"/>
    </source>
</evidence>
<keyword evidence="2 9" id="KW-0808">Transferase</keyword>
<dbReference type="STRING" id="889378.Spiaf_2288"/>
<organism evidence="9 10">
    <name type="scientific">Spirochaeta africana (strain ATCC 700263 / DSM 8902 / Z-7692)</name>
    <dbReference type="NCBI Taxonomy" id="889378"/>
    <lineage>
        <taxon>Bacteria</taxon>
        <taxon>Pseudomonadati</taxon>
        <taxon>Spirochaetota</taxon>
        <taxon>Spirochaetia</taxon>
        <taxon>Spirochaetales</taxon>
        <taxon>Spirochaetaceae</taxon>
        <taxon>Spirochaeta</taxon>
    </lineage>
</organism>
<comment type="catalytic activity">
    <reaction evidence="6">
        <text>1'-[1,2-diacyl-sn-glycero-3-phospho],3'-[1-acyl-sn-glycero-3-phospho]-glycerol + a 1,2-diacyl-sn-glycero-3-phosphocholine = a cardiolipin + a 1-acyl-sn-glycero-3-phosphocholine</text>
        <dbReference type="Rhea" id="RHEA:33731"/>
        <dbReference type="ChEBI" id="CHEBI:57643"/>
        <dbReference type="ChEBI" id="CHEBI:58168"/>
        <dbReference type="ChEBI" id="CHEBI:62237"/>
        <dbReference type="ChEBI" id="CHEBI:64743"/>
    </reaction>
    <physiologicalReaction direction="left-to-right" evidence="6">
        <dbReference type="Rhea" id="RHEA:33732"/>
    </physiologicalReaction>
    <physiologicalReaction direction="right-to-left" evidence="6">
        <dbReference type="Rhea" id="RHEA:33733"/>
    </physiologicalReaction>
</comment>
<dbReference type="PATRIC" id="fig|889378.3.peg.2260"/>
<dbReference type="OrthoDB" id="9803035at2"/>
<evidence type="ECO:0000256" key="5">
    <source>
        <dbReference type="ARBA" id="ARBA00023315"/>
    </source>
</evidence>
<evidence type="ECO:0000313" key="10">
    <source>
        <dbReference type="Proteomes" id="UP000007383"/>
    </source>
</evidence>
<evidence type="ECO:0000256" key="2">
    <source>
        <dbReference type="ARBA" id="ARBA00022679"/>
    </source>
</evidence>
<accession>H9ULC8</accession>
<feature type="domain" description="Phospholipid/glycerol acyltransferase" evidence="8">
    <location>
        <begin position="87"/>
        <end position="220"/>
    </location>
</feature>
<evidence type="ECO:0000256" key="6">
    <source>
        <dbReference type="ARBA" id="ARBA00047906"/>
    </source>
</evidence>
<dbReference type="GO" id="GO:0016020">
    <property type="term" value="C:membrane"/>
    <property type="evidence" value="ECO:0007669"/>
    <property type="project" value="UniProtKB-SubCell"/>
</dbReference>
<dbReference type="KEGG" id="sfc:Spiaf_2288"/>
<dbReference type="Proteomes" id="UP000007383">
    <property type="component" value="Chromosome"/>
</dbReference>
<protein>
    <submittedName>
        <fullName evidence="9">1-acyl-sn-glycerol-3-phosphate acyltransferase</fullName>
    </submittedName>
</protein>
<name>H9ULC8_SPIAZ</name>
<evidence type="ECO:0000256" key="7">
    <source>
        <dbReference type="SAM" id="Phobius"/>
    </source>
</evidence>
<evidence type="ECO:0000256" key="1">
    <source>
        <dbReference type="ARBA" id="ARBA00004170"/>
    </source>
</evidence>
<dbReference type="InterPro" id="IPR002123">
    <property type="entry name" value="Plipid/glycerol_acylTrfase"/>
</dbReference>
<keyword evidence="5 9" id="KW-0012">Acyltransferase</keyword>
<dbReference type="HOGENOM" id="CLU_1045090_0_0_12"/>